<organism evidence="16 17">
    <name type="scientific">Eleutherodactylus coqui</name>
    <name type="common">Puerto Rican coqui</name>
    <dbReference type="NCBI Taxonomy" id="57060"/>
    <lineage>
        <taxon>Eukaryota</taxon>
        <taxon>Metazoa</taxon>
        <taxon>Chordata</taxon>
        <taxon>Craniata</taxon>
        <taxon>Vertebrata</taxon>
        <taxon>Euteleostomi</taxon>
        <taxon>Amphibia</taxon>
        <taxon>Batrachia</taxon>
        <taxon>Anura</taxon>
        <taxon>Neobatrachia</taxon>
        <taxon>Hyloidea</taxon>
        <taxon>Eleutherodactylidae</taxon>
        <taxon>Eleutherodactylinae</taxon>
        <taxon>Eleutherodactylus</taxon>
        <taxon>Eleutherodactylus</taxon>
    </lineage>
</organism>
<evidence type="ECO:0000313" key="16">
    <source>
        <dbReference type="EMBL" id="KAG9468329.1"/>
    </source>
</evidence>
<evidence type="ECO:0000256" key="13">
    <source>
        <dbReference type="PIRSR" id="PIRSR001787-1"/>
    </source>
</evidence>
<accession>A0A8J6EG42</accession>
<comment type="subcellular location">
    <subcellularLocation>
        <location evidence="2">Secreted</location>
        <location evidence="2">Extracellular space</location>
        <location evidence="2">Extracellular matrix</location>
    </subcellularLocation>
</comment>
<reference evidence="16" key="1">
    <citation type="thesis" date="2020" institute="ProQuest LLC" country="789 East Eisenhower Parkway, Ann Arbor, MI, USA">
        <title>Comparative Genomics and Chromosome Evolution.</title>
        <authorList>
            <person name="Mudd A.B."/>
        </authorList>
    </citation>
    <scope>NUCLEOTIDE SEQUENCE</scope>
    <source>
        <strain evidence="16">HN-11 Male</strain>
        <tissue evidence="16">Kidney and liver</tissue>
    </source>
</reference>
<feature type="disulfide bond" evidence="13">
    <location>
        <begin position="310"/>
        <end position="375"/>
    </location>
</feature>
<dbReference type="PANTHER" id="PTHR11848">
    <property type="entry name" value="TGF-BETA FAMILY"/>
    <property type="match status" value="1"/>
</dbReference>
<evidence type="ECO:0000256" key="3">
    <source>
        <dbReference type="ARBA" id="ARBA00006656"/>
    </source>
</evidence>
<keyword evidence="5" id="KW-0272">Extracellular matrix</keyword>
<dbReference type="PRINTS" id="PR01424">
    <property type="entry name" value="TGFBETA1"/>
</dbReference>
<evidence type="ECO:0000256" key="4">
    <source>
        <dbReference type="ARBA" id="ARBA00022525"/>
    </source>
</evidence>
<dbReference type="PRINTS" id="PR01423">
    <property type="entry name" value="TGFBETA"/>
</dbReference>
<dbReference type="OrthoDB" id="8863549at2759"/>
<evidence type="ECO:0000256" key="10">
    <source>
        <dbReference type="ARBA" id="ARBA00023180"/>
    </source>
</evidence>
<dbReference type="GO" id="GO:0005160">
    <property type="term" value="F:transforming growth factor beta receptor binding"/>
    <property type="evidence" value="ECO:0007669"/>
    <property type="project" value="InterPro"/>
</dbReference>
<keyword evidence="4 12" id="KW-0964">Secreted</keyword>
<evidence type="ECO:0000256" key="9">
    <source>
        <dbReference type="ARBA" id="ARBA00023157"/>
    </source>
</evidence>
<feature type="chain" id="PRO_5035350925" description="Transforming growth factor beta" evidence="12">
    <location>
        <begin position="19"/>
        <end position="378"/>
    </location>
</feature>
<feature type="disulfide bond" evidence="13">
    <location>
        <begin position="281"/>
        <end position="344"/>
    </location>
</feature>
<dbReference type="InterPro" id="IPR001111">
    <property type="entry name" value="TGF-b_propeptide"/>
</dbReference>
<evidence type="ECO:0000256" key="14">
    <source>
        <dbReference type="RuleBase" id="RU000354"/>
    </source>
</evidence>
<comment type="subunit">
    <text evidence="12">Homodimer; disulfide-linked.</text>
</comment>
<dbReference type="InterPro" id="IPR001839">
    <property type="entry name" value="TGF-b_C"/>
</dbReference>
<evidence type="ECO:0000256" key="8">
    <source>
        <dbReference type="ARBA" id="ARBA00023030"/>
    </source>
</evidence>
<gene>
    <name evidence="16" type="ORF">GDO78_022954</name>
</gene>
<dbReference type="InterPro" id="IPR017948">
    <property type="entry name" value="TGFb_CS"/>
</dbReference>
<keyword evidence="9 13" id="KW-1015">Disulfide bond</keyword>
<dbReference type="GO" id="GO:0007179">
    <property type="term" value="P:transforming growth factor beta receptor signaling pathway"/>
    <property type="evidence" value="ECO:0007669"/>
    <property type="project" value="TreeGrafter"/>
</dbReference>
<dbReference type="Pfam" id="PF00019">
    <property type="entry name" value="TGF_beta"/>
    <property type="match status" value="1"/>
</dbReference>
<proteinExistence type="inferred from homology"/>
<evidence type="ECO:0000256" key="11">
    <source>
        <dbReference type="ARBA" id="ARBA00023246"/>
    </source>
</evidence>
<dbReference type="Pfam" id="PF00688">
    <property type="entry name" value="TGFb_propeptide"/>
    <property type="match status" value="1"/>
</dbReference>
<dbReference type="FunFam" id="2.10.90.10:FF:000004">
    <property type="entry name" value="Transforming growth factor beta"/>
    <property type="match status" value="1"/>
</dbReference>
<sequence>MKILLMLMLLDLFHVAMSMSTCKAVDMEEVKKRRIEAIRGQILSKLMLTEPPDVESEEMTVSEEIRSVYNSTIEAIKEKTEKEQPIVEGYYSEQVKRIDMYDVENSNNEKYVFTFNASLAREFLDSPDLLHNAELRMYRKEDPNKDQNEEIRLELHRVESSNSFRYLDSRFVFPGNKDEWLSFDVTDTVKWWLSRPVVNESFILKEACSCTTEKDYKMPVKIGAFDKTRGDLAGLSDYTKYKPFLLITYTPKGRNEQGPSSRSKRGVNEEYCRNTNTGKNCCVKPLYINFRKDLGWKWIHEPKGYEANYCLGNCPFIWSMDKQYSRVLSLYNQNNPGASISPCCVPDVLDPLPIIYYVGRTAKVEKLSNMVVRSCQCS</sequence>
<dbReference type="GO" id="GO:0051781">
    <property type="term" value="P:positive regulation of cell division"/>
    <property type="evidence" value="ECO:0007669"/>
    <property type="project" value="UniProtKB-UniRule"/>
</dbReference>
<feature type="disulfide bond" description="Interchain" evidence="13">
    <location>
        <position position="343"/>
    </location>
</feature>
<feature type="signal peptide" evidence="12">
    <location>
        <begin position="1"/>
        <end position="18"/>
    </location>
</feature>
<keyword evidence="8 12" id="KW-0339">Growth factor</keyword>
<dbReference type="InterPro" id="IPR029034">
    <property type="entry name" value="Cystine-knot_cytokine"/>
</dbReference>
<dbReference type="PANTHER" id="PTHR11848:SF125">
    <property type="entry name" value="TRANSFORMING GROWTH FACTOR BETA-1 PROPROTEIN"/>
    <property type="match status" value="1"/>
</dbReference>
<comment type="caution">
    <text evidence="16">The sequence shown here is derived from an EMBL/GenBank/DDBJ whole genome shotgun (WGS) entry which is preliminary data.</text>
</comment>
<comment type="function">
    <text evidence="1">Transforming growth factor beta-1 proprotein: Precursor of the Latency-associated peptide (LAP) and Transforming growth factor beta-1 (TGF-beta-1) chains, which constitute the regulatory and active subunit of TGF-beta-1, respectively.</text>
</comment>
<dbReference type="EMBL" id="WNTK01000923">
    <property type="protein sequence ID" value="KAG9468329.1"/>
    <property type="molecule type" value="Genomic_DNA"/>
</dbReference>
<evidence type="ECO:0000256" key="12">
    <source>
        <dbReference type="PIRNR" id="PIRNR001787"/>
    </source>
</evidence>
<dbReference type="GO" id="GO:0008083">
    <property type="term" value="F:growth factor activity"/>
    <property type="evidence" value="ECO:0007669"/>
    <property type="project" value="UniProtKB-UniRule"/>
</dbReference>
<dbReference type="PIRSF" id="PIRSF001787">
    <property type="entry name" value="TGF-beta"/>
    <property type="match status" value="1"/>
</dbReference>
<comment type="similarity">
    <text evidence="3 12 14">Belongs to the TGF-beta family.</text>
</comment>
<evidence type="ECO:0000313" key="17">
    <source>
        <dbReference type="Proteomes" id="UP000770717"/>
    </source>
</evidence>
<dbReference type="SUPFAM" id="SSF57501">
    <property type="entry name" value="Cystine-knot cytokines"/>
    <property type="match status" value="1"/>
</dbReference>
<dbReference type="InterPro" id="IPR016319">
    <property type="entry name" value="TGF-beta"/>
</dbReference>
<dbReference type="InterPro" id="IPR003939">
    <property type="entry name" value="TGFb1"/>
</dbReference>
<dbReference type="CDD" id="cd19384">
    <property type="entry name" value="TGF_beta_TGFB1"/>
    <property type="match status" value="1"/>
</dbReference>
<dbReference type="PROSITE" id="PS00250">
    <property type="entry name" value="TGF_BETA_1"/>
    <property type="match status" value="1"/>
</dbReference>
<evidence type="ECO:0000256" key="6">
    <source>
        <dbReference type="ARBA" id="ARBA00022685"/>
    </source>
</evidence>
<feature type="domain" description="TGF-beta family profile" evidence="15">
    <location>
        <begin position="262"/>
        <end position="378"/>
    </location>
</feature>
<dbReference type="AlphaFoldDB" id="A0A8J6EG42"/>
<evidence type="ECO:0000256" key="1">
    <source>
        <dbReference type="ARBA" id="ARBA00002007"/>
    </source>
</evidence>
<feature type="disulfide bond" evidence="13">
    <location>
        <begin position="314"/>
        <end position="377"/>
    </location>
</feature>
<protein>
    <recommendedName>
        <fullName evidence="12">Transforming growth factor beta</fullName>
    </recommendedName>
</protein>
<keyword evidence="7 12" id="KW-0732">Signal</keyword>
<evidence type="ECO:0000256" key="7">
    <source>
        <dbReference type="ARBA" id="ARBA00022729"/>
    </source>
</evidence>
<keyword evidence="6" id="KW-0165">Cleavage on pair of basic residues</keyword>
<dbReference type="GO" id="GO:0005615">
    <property type="term" value="C:extracellular space"/>
    <property type="evidence" value="ECO:0007669"/>
    <property type="project" value="UniProtKB-UniRule"/>
</dbReference>
<dbReference type="Gene3D" id="2.60.120.970">
    <property type="match status" value="1"/>
</dbReference>
<dbReference type="SMART" id="SM00204">
    <property type="entry name" value="TGFB"/>
    <property type="match status" value="1"/>
</dbReference>
<dbReference type="GO" id="GO:0042127">
    <property type="term" value="P:regulation of cell population proliferation"/>
    <property type="evidence" value="ECO:0007669"/>
    <property type="project" value="TreeGrafter"/>
</dbReference>
<dbReference type="GO" id="GO:0005125">
    <property type="term" value="F:cytokine activity"/>
    <property type="evidence" value="ECO:0007669"/>
    <property type="project" value="TreeGrafter"/>
</dbReference>
<dbReference type="Gene3D" id="2.10.90.10">
    <property type="entry name" value="Cystine-knot cytokines"/>
    <property type="match status" value="1"/>
</dbReference>
<keyword evidence="10" id="KW-0325">Glycoprotein</keyword>
<name>A0A8J6EG42_ELECQ</name>
<dbReference type="InterPro" id="IPR015615">
    <property type="entry name" value="TGF-beta-rel"/>
</dbReference>
<feature type="disulfide bond" evidence="13">
    <location>
        <begin position="272"/>
        <end position="282"/>
    </location>
</feature>
<dbReference type="PROSITE" id="PS51362">
    <property type="entry name" value="TGF_BETA_2"/>
    <property type="match status" value="1"/>
</dbReference>
<evidence type="ECO:0000256" key="5">
    <source>
        <dbReference type="ARBA" id="ARBA00022530"/>
    </source>
</evidence>
<evidence type="ECO:0000259" key="15">
    <source>
        <dbReference type="PROSITE" id="PS51362"/>
    </source>
</evidence>
<evidence type="ECO:0000256" key="2">
    <source>
        <dbReference type="ARBA" id="ARBA00004498"/>
    </source>
</evidence>
<dbReference type="Proteomes" id="UP000770717">
    <property type="component" value="Unassembled WGS sequence"/>
</dbReference>
<keyword evidence="11 12" id="KW-0497">Mitogen</keyword>
<keyword evidence="17" id="KW-1185">Reference proteome</keyword>